<evidence type="ECO:0000259" key="6">
    <source>
        <dbReference type="PROSITE" id="PS50056"/>
    </source>
</evidence>
<dbReference type="InterPro" id="IPR050348">
    <property type="entry name" value="Protein-Tyr_Phosphatase"/>
</dbReference>
<protein>
    <recommendedName>
        <fullName evidence="1">protein-tyrosine-phosphatase</fullName>
        <ecNumber evidence="1">3.1.3.48</ecNumber>
    </recommendedName>
</protein>
<proteinExistence type="predicted"/>
<reference evidence="7" key="1">
    <citation type="submission" date="2021-10" db="EMBL/GenBank/DDBJ databases">
        <title>Tropical sea cucumber genome reveals ecological adaptation and Cuvierian tubules defense mechanism.</title>
        <authorList>
            <person name="Chen T."/>
        </authorList>
    </citation>
    <scope>NUCLEOTIDE SEQUENCE</scope>
    <source>
        <strain evidence="7">Nanhai2018</strain>
        <tissue evidence="7">Muscle</tissue>
    </source>
</reference>
<dbReference type="InterPro" id="IPR029021">
    <property type="entry name" value="Prot-tyrosine_phosphatase-like"/>
</dbReference>
<dbReference type="EC" id="3.1.3.48" evidence="1"/>
<dbReference type="InterPro" id="IPR016130">
    <property type="entry name" value="Tyr_Pase_AS"/>
</dbReference>
<keyword evidence="2" id="KW-0378">Hydrolase</keyword>
<feature type="domain" description="Tyrosine specific protein phosphatases" evidence="6">
    <location>
        <begin position="151"/>
        <end position="227"/>
    </location>
</feature>
<keyword evidence="3" id="KW-0904">Protein phosphatase</keyword>
<evidence type="ECO:0000259" key="5">
    <source>
        <dbReference type="PROSITE" id="PS50055"/>
    </source>
</evidence>
<evidence type="ECO:0000256" key="4">
    <source>
        <dbReference type="ARBA" id="ARBA00051722"/>
    </source>
</evidence>
<dbReference type="SMART" id="SM00194">
    <property type="entry name" value="PTPc"/>
    <property type="match status" value="1"/>
</dbReference>
<evidence type="ECO:0000313" key="7">
    <source>
        <dbReference type="EMBL" id="KAJ8040908.1"/>
    </source>
</evidence>
<gene>
    <name evidence="7" type="ORF">HOLleu_15355</name>
</gene>
<dbReference type="GO" id="GO:0004725">
    <property type="term" value="F:protein tyrosine phosphatase activity"/>
    <property type="evidence" value="ECO:0007669"/>
    <property type="project" value="UniProtKB-EC"/>
</dbReference>
<evidence type="ECO:0000313" key="8">
    <source>
        <dbReference type="Proteomes" id="UP001152320"/>
    </source>
</evidence>
<dbReference type="InterPro" id="IPR000387">
    <property type="entry name" value="Tyr_Pase_dom"/>
</dbReference>
<comment type="caution">
    <text evidence="7">The sequence shown here is derived from an EMBL/GenBank/DDBJ whole genome shotgun (WGS) entry which is preliminary data.</text>
</comment>
<evidence type="ECO:0000256" key="3">
    <source>
        <dbReference type="ARBA" id="ARBA00022912"/>
    </source>
</evidence>
<dbReference type="AlphaFoldDB" id="A0A9Q1C7U9"/>
<evidence type="ECO:0000256" key="2">
    <source>
        <dbReference type="ARBA" id="ARBA00022801"/>
    </source>
</evidence>
<dbReference type="EMBL" id="JAIZAY010000006">
    <property type="protein sequence ID" value="KAJ8040908.1"/>
    <property type="molecule type" value="Genomic_DNA"/>
</dbReference>
<sequence>MSNSSKHLVWVFLFISETVDKRRPFLQTPGKTSYSNYINACFVTSYRKKDAFIATQSPLPNTVEDFWRLVYDWKCPLIVMLNQLDPRDKTCCKYWPENNSSQFGNMNVTLKEEQNVGIYVHRQFELINTYNQEQRLVHHMHLNSWDEKNQQDLIILIRDMEKIQQDYSTVAPTVVHCINGVGRTGVFLTVKSEMERMSTEGCVDVFHTVRQLRRSNHCMVYTEEDYYLCHQLLKLEFPESHYANI</sequence>
<dbReference type="FunFam" id="3.90.190.10:FF:000102">
    <property type="entry name" value="Receptor-type tyrosine-protein phosphatase"/>
    <property type="match status" value="1"/>
</dbReference>
<dbReference type="Gene3D" id="3.90.190.10">
    <property type="entry name" value="Protein tyrosine phosphatase superfamily"/>
    <property type="match status" value="1"/>
</dbReference>
<dbReference type="Pfam" id="PF00102">
    <property type="entry name" value="Y_phosphatase"/>
    <property type="match status" value="1"/>
</dbReference>
<dbReference type="SMART" id="SM00404">
    <property type="entry name" value="PTPc_motif"/>
    <property type="match status" value="1"/>
</dbReference>
<keyword evidence="7" id="KW-0675">Receptor</keyword>
<dbReference type="OrthoDB" id="6407541at2759"/>
<dbReference type="PROSITE" id="PS50055">
    <property type="entry name" value="TYR_PHOSPHATASE_PTP"/>
    <property type="match status" value="1"/>
</dbReference>
<comment type="catalytic activity">
    <reaction evidence="4">
        <text>O-phospho-L-tyrosyl-[protein] + H2O = L-tyrosyl-[protein] + phosphate</text>
        <dbReference type="Rhea" id="RHEA:10684"/>
        <dbReference type="Rhea" id="RHEA-COMP:10136"/>
        <dbReference type="Rhea" id="RHEA-COMP:20101"/>
        <dbReference type="ChEBI" id="CHEBI:15377"/>
        <dbReference type="ChEBI" id="CHEBI:43474"/>
        <dbReference type="ChEBI" id="CHEBI:46858"/>
        <dbReference type="ChEBI" id="CHEBI:61978"/>
        <dbReference type="EC" id="3.1.3.48"/>
    </reaction>
</comment>
<feature type="domain" description="Tyrosine-protein phosphatase" evidence="5">
    <location>
        <begin position="1"/>
        <end position="233"/>
    </location>
</feature>
<dbReference type="SUPFAM" id="SSF52799">
    <property type="entry name" value="(Phosphotyrosine protein) phosphatases II"/>
    <property type="match status" value="1"/>
</dbReference>
<dbReference type="PANTHER" id="PTHR19134:SF449">
    <property type="entry name" value="TYROSINE-PROTEIN PHOSPHATASE 1"/>
    <property type="match status" value="1"/>
</dbReference>
<dbReference type="PROSITE" id="PS00383">
    <property type="entry name" value="TYR_PHOSPHATASE_1"/>
    <property type="match status" value="1"/>
</dbReference>
<organism evidence="7 8">
    <name type="scientific">Holothuria leucospilota</name>
    <name type="common">Black long sea cucumber</name>
    <name type="synonym">Mertensiothuria leucospilota</name>
    <dbReference type="NCBI Taxonomy" id="206669"/>
    <lineage>
        <taxon>Eukaryota</taxon>
        <taxon>Metazoa</taxon>
        <taxon>Echinodermata</taxon>
        <taxon>Eleutherozoa</taxon>
        <taxon>Echinozoa</taxon>
        <taxon>Holothuroidea</taxon>
        <taxon>Aspidochirotacea</taxon>
        <taxon>Aspidochirotida</taxon>
        <taxon>Holothuriidae</taxon>
        <taxon>Holothuria</taxon>
    </lineage>
</organism>
<dbReference type="InterPro" id="IPR000242">
    <property type="entry name" value="PTP_cat"/>
</dbReference>
<accession>A0A9Q1C7U9</accession>
<dbReference type="PRINTS" id="PR00700">
    <property type="entry name" value="PRTYPHPHTASE"/>
</dbReference>
<dbReference type="PANTHER" id="PTHR19134">
    <property type="entry name" value="RECEPTOR-TYPE TYROSINE-PROTEIN PHOSPHATASE"/>
    <property type="match status" value="1"/>
</dbReference>
<dbReference type="InterPro" id="IPR003595">
    <property type="entry name" value="Tyr_Pase_cat"/>
</dbReference>
<dbReference type="Proteomes" id="UP001152320">
    <property type="component" value="Chromosome 6"/>
</dbReference>
<dbReference type="PROSITE" id="PS50056">
    <property type="entry name" value="TYR_PHOSPHATASE_2"/>
    <property type="match status" value="1"/>
</dbReference>
<evidence type="ECO:0000256" key="1">
    <source>
        <dbReference type="ARBA" id="ARBA00013064"/>
    </source>
</evidence>
<name>A0A9Q1C7U9_HOLLE</name>
<keyword evidence="8" id="KW-1185">Reference proteome</keyword>